<gene>
    <name evidence="5" type="primary">rplJ</name>
    <name evidence="6" type="ORF">FTV88_3122</name>
</gene>
<dbReference type="GO" id="GO:0015934">
    <property type="term" value="C:large ribosomal subunit"/>
    <property type="evidence" value="ECO:0007669"/>
    <property type="project" value="InterPro"/>
</dbReference>
<dbReference type="RefSeq" id="WP_153726227.1">
    <property type="nucleotide sequence ID" value="NZ_CP045875.1"/>
</dbReference>
<keyword evidence="3 5" id="KW-0687">Ribonucleoprotein</keyword>
<evidence type="ECO:0000256" key="5">
    <source>
        <dbReference type="HAMAP-Rule" id="MF_00362"/>
    </source>
</evidence>
<dbReference type="Gene3D" id="3.30.70.1730">
    <property type="match status" value="1"/>
</dbReference>
<dbReference type="EMBL" id="CP045875">
    <property type="protein sequence ID" value="QGG49197.1"/>
    <property type="molecule type" value="Genomic_DNA"/>
</dbReference>
<dbReference type="Pfam" id="PF00466">
    <property type="entry name" value="Ribosomal_L10"/>
    <property type="match status" value="1"/>
</dbReference>
<reference evidence="7" key="1">
    <citation type="submission" date="2019-11" db="EMBL/GenBank/DDBJ databases">
        <title>Genome sequence of Heliorestis convoluta strain HH, an alkaliphilic and minimalistic phototrophic bacterium from a soda lake in Egypt.</title>
        <authorList>
            <person name="Dewey E.D."/>
            <person name="Stokes L.M."/>
            <person name="Burchell B.M."/>
            <person name="Shaffer K.N."/>
            <person name="Huntington A.M."/>
            <person name="Baker J.M."/>
            <person name="Nadendla S."/>
            <person name="Giglio M.G."/>
            <person name="Touchman J.W."/>
            <person name="Blankenship R.E."/>
            <person name="Madigan M.T."/>
            <person name="Sattley W.M."/>
        </authorList>
    </citation>
    <scope>NUCLEOTIDE SEQUENCE [LARGE SCALE GENOMIC DNA]</scope>
    <source>
        <strain evidence="7">HH</strain>
    </source>
</reference>
<dbReference type="Proteomes" id="UP000366051">
    <property type="component" value="Chromosome"/>
</dbReference>
<name>A0A5Q2N307_9FIRM</name>
<evidence type="ECO:0000256" key="4">
    <source>
        <dbReference type="ARBA" id="ARBA00035202"/>
    </source>
</evidence>
<keyword evidence="5" id="KW-0694">RNA-binding</keyword>
<dbReference type="InterPro" id="IPR047865">
    <property type="entry name" value="Ribosomal_uL10_bac_type"/>
</dbReference>
<organism evidence="6 7">
    <name type="scientific">Heliorestis convoluta</name>
    <dbReference type="NCBI Taxonomy" id="356322"/>
    <lineage>
        <taxon>Bacteria</taxon>
        <taxon>Bacillati</taxon>
        <taxon>Bacillota</taxon>
        <taxon>Clostridia</taxon>
        <taxon>Eubacteriales</taxon>
        <taxon>Heliobacteriaceae</taxon>
        <taxon>Heliorestis</taxon>
    </lineage>
</organism>
<evidence type="ECO:0000256" key="2">
    <source>
        <dbReference type="ARBA" id="ARBA00022980"/>
    </source>
</evidence>
<sequence length="176" mass="19015">MQNLNQKAQVVSEIKEKFEQSKSCVFADFRGLTVKDATELRSKFREAGVEFKVCKNTLTRIAANEVGIEGLDPYLEGPTAIAFSFGDPVAPAKILSDFIKEKKNIALSIKVGVVDGKVIDADGVKALADLPPKEVLLAQVLAGMQGPLVGMANVLQGPIRKLGYALEDLRKQKESA</sequence>
<protein>
    <recommendedName>
        <fullName evidence="4 5">Large ribosomal subunit protein uL10</fullName>
    </recommendedName>
</protein>
<evidence type="ECO:0000256" key="3">
    <source>
        <dbReference type="ARBA" id="ARBA00023274"/>
    </source>
</evidence>
<dbReference type="InterPro" id="IPR002363">
    <property type="entry name" value="Ribosomal_uL10_CS_bac"/>
</dbReference>
<dbReference type="PROSITE" id="PS01109">
    <property type="entry name" value="RIBOSOMAL_L10"/>
    <property type="match status" value="1"/>
</dbReference>
<comment type="similarity">
    <text evidence="1 5">Belongs to the universal ribosomal protein uL10 family.</text>
</comment>
<dbReference type="GO" id="GO:0006412">
    <property type="term" value="P:translation"/>
    <property type="evidence" value="ECO:0007669"/>
    <property type="project" value="UniProtKB-UniRule"/>
</dbReference>
<dbReference type="PANTHER" id="PTHR11560">
    <property type="entry name" value="39S RIBOSOMAL PROTEIN L10, MITOCHONDRIAL"/>
    <property type="match status" value="1"/>
</dbReference>
<keyword evidence="7" id="KW-1185">Reference proteome</keyword>
<dbReference type="Gene3D" id="6.10.250.290">
    <property type="match status" value="1"/>
</dbReference>
<dbReference type="SUPFAM" id="SSF160369">
    <property type="entry name" value="Ribosomal protein L10-like"/>
    <property type="match status" value="1"/>
</dbReference>
<dbReference type="InterPro" id="IPR001790">
    <property type="entry name" value="Ribosomal_uL10"/>
</dbReference>
<comment type="subunit">
    <text evidence="5">Part of the ribosomal stalk of the 50S ribosomal subunit. The N-terminus interacts with L11 and the large rRNA to form the base of the stalk. The C-terminus forms an elongated spine to which L12 dimers bind in a sequential fashion forming a multimeric L10(L12)X complex.</text>
</comment>
<evidence type="ECO:0000313" key="6">
    <source>
        <dbReference type="EMBL" id="QGG49197.1"/>
    </source>
</evidence>
<dbReference type="OrthoDB" id="9808307at2"/>
<dbReference type="GO" id="GO:0070180">
    <property type="term" value="F:large ribosomal subunit rRNA binding"/>
    <property type="evidence" value="ECO:0007669"/>
    <property type="project" value="UniProtKB-UniRule"/>
</dbReference>
<proteinExistence type="inferred from homology"/>
<keyword evidence="2 5" id="KW-0689">Ribosomal protein</keyword>
<dbReference type="NCBIfam" id="NF000955">
    <property type="entry name" value="PRK00099.1-1"/>
    <property type="match status" value="1"/>
</dbReference>
<accession>A0A5Q2N307</accession>
<dbReference type="HAMAP" id="MF_00362">
    <property type="entry name" value="Ribosomal_uL10"/>
    <property type="match status" value="1"/>
</dbReference>
<dbReference type="InterPro" id="IPR043141">
    <property type="entry name" value="Ribosomal_uL10-like_sf"/>
</dbReference>
<dbReference type="CDD" id="cd05797">
    <property type="entry name" value="Ribosomal_L10"/>
    <property type="match status" value="1"/>
</dbReference>
<evidence type="ECO:0000256" key="1">
    <source>
        <dbReference type="ARBA" id="ARBA00008889"/>
    </source>
</evidence>
<dbReference type="GO" id="GO:0003735">
    <property type="term" value="F:structural constituent of ribosome"/>
    <property type="evidence" value="ECO:0007669"/>
    <property type="project" value="InterPro"/>
</dbReference>
<dbReference type="AlphaFoldDB" id="A0A5Q2N307"/>
<dbReference type="InterPro" id="IPR022973">
    <property type="entry name" value="Ribosomal_uL10_bac"/>
</dbReference>
<keyword evidence="5" id="KW-0699">rRNA-binding</keyword>
<evidence type="ECO:0000313" key="7">
    <source>
        <dbReference type="Proteomes" id="UP000366051"/>
    </source>
</evidence>
<comment type="function">
    <text evidence="5">Forms part of the ribosomal stalk, playing a central role in the interaction of the ribosome with GTP-bound translation factors.</text>
</comment>
<dbReference type="KEGG" id="hcv:FTV88_3122"/>